<comment type="caution">
    <text evidence="3">The sequence shown here is derived from an EMBL/GenBank/DDBJ whole genome shotgun (WGS) entry which is preliminary data.</text>
</comment>
<dbReference type="AlphaFoldDB" id="A0ABD5PAF4"/>
<evidence type="ECO:0000256" key="1">
    <source>
        <dbReference type="ARBA" id="ARBA00022801"/>
    </source>
</evidence>
<dbReference type="Gene3D" id="3.40.50.1820">
    <property type="entry name" value="alpha/beta hydrolase"/>
    <property type="match status" value="1"/>
</dbReference>
<dbReference type="PANTHER" id="PTHR43798">
    <property type="entry name" value="MONOACYLGLYCEROL LIPASE"/>
    <property type="match status" value="1"/>
</dbReference>
<proteinExistence type="predicted"/>
<sequence>MATLPVDGGTLWYEERGEGVPLVFVHGGWSNGDAWRAQLRHFADSHRVVTLDLRGHGRTGATDRASYSVELFTEDLRRLLTHLDATRPVLCGISLGSMVVQEYLARHPESVRGAVFAGAIQSMPPVALPAGVKPFLSPLPALSLSLSTTGPRTTFRTMLASIRTATGGPWLSLDPAVRARAMDAVGDVSHEEFLKVFDALYDYESSALSGVETPALVVHGASEAAPVKRQSARLAAAVADGDPTSIPAAAHLVNEDNPRAFNTVCEEFFGRLD</sequence>
<gene>
    <name evidence="3" type="ORF">ACFO0N_07900</name>
</gene>
<evidence type="ECO:0000313" key="4">
    <source>
        <dbReference type="Proteomes" id="UP001595921"/>
    </source>
</evidence>
<evidence type="ECO:0000259" key="2">
    <source>
        <dbReference type="Pfam" id="PF00561"/>
    </source>
</evidence>
<reference evidence="3 4" key="1">
    <citation type="journal article" date="2019" name="Int. J. Syst. Evol. Microbiol.">
        <title>The Global Catalogue of Microorganisms (GCM) 10K type strain sequencing project: providing services to taxonomists for standard genome sequencing and annotation.</title>
        <authorList>
            <consortium name="The Broad Institute Genomics Platform"/>
            <consortium name="The Broad Institute Genome Sequencing Center for Infectious Disease"/>
            <person name="Wu L."/>
            <person name="Ma J."/>
        </authorList>
    </citation>
    <scope>NUCLEOTIDE SEQUENCE [LARGE SCALE GENOMIC DNA]</scope>
    <source>
        <strain evidence="3 4">CGMCC 1.12553</strain>
    </source>
</reference>
<dbReference type="GO" id="GO:0016787">
    <property type="term" value="F:hydrolase activity"/>
    <property type="evidence" value="ECO:0007669"/>
    <property type="project" value="UniProtKB-KW"/>
</dbReference>
<organism evidence="3 4">
    <name type="scientific">Halobium salinum</name>
    <dbReference type="NCBI Taxonomy" id="1364940"/>
    <lineage>
        <taxon>Archaea</taxon>
        <taxon>Methanobacteriati</taxon>
        <taxon>Methanobacteriota</taxon>
        <taxon>Stenosarchaea group</taxon>
        <taxon>Halobacteria</taxon>
        <taxon>Halobacteriales</taxon>
        <taxon>Haloferacaceae</taxon>
        <taxon>Halobium</taxon>
    </lineage>
</organism>
<protein>
    <submittedName>
        <fullName evidence="3">Alpha/beta fold hydrolase</fullName>
    </submittedName>
</protein>
<dbReference type="InterPro" id="IPR029058">
    <property type="entry name" value="AB_hydrolase_fold"/>
</dbReference>
<dbReference type="InterPro" id="IPR000073">
    <property type="entry name" value="AB_hydrolase_1"/>
</dbReference>
<keyword evidence="4" id="KW-1185">Reference proteome</keyword>
<dbReference type="RefSeq" id="WP_267624601.1">
    <property type="nucleotide sequence ID" value="NZ_JAODIW010000009.1"/>
</dbReference>
<accession>A0ABD5PAF4</accession>
<dbReference type="Pfam" id="PF00561">
    <property type="entry name" value="Abhydrolase_1"/>
    <property type="match status" value="1"/>
</dbReference>
<dbReference type="Proteomes" id="UP001595921">
    <property type="component" value="Unassembled WGS sequence"/>
</dbReference>
<dbReference type="SUPFAM" id="SSF53474">
    <property type="entry name" value="alpha/beta-Hydrolases"/>
    <property type="match status" value="1"/>
</dbReference>
<dbReference type="InterPro" id="IPR050266">
    <property type="entry name" value="AB_hydrolase_sf"/>
</dbReference>
<dbReference type="PANTHER" id="PTHR43798:SF31">
    <property type="entry name" value="AB HYDROLASE SUPERFAMILY PROTEIN YCLE"/>
    <property type="match status" value="1"/>
</dbReference>
<evidence type="ECO:0000313" key="3">
    <source>
        <dbReference type="EMBL" id="MFC4357870.1"/>
    </source>
</evidence>
<feature type="domain" description="AB hydrolase-1" evidence="2">
    <location>
        <begin position="21"/>
        <end position="258"/>
    </location>
</feature>
<dbReference type="EMBL" id="JBHSDS010000005">
    <property type="protein sequence ID" value="MFC4357870.1"/>
    <property type="molecule type" value="Genomic_DNA"/>
</dbReference>
<name>A0ABD5PAF4_9EURY</name>
<keyword evidence="1 3" id="KW-0378">Hydrolase</keyword>